<proteinExistence type="predicted"/>
<comment type="caution">
    <text evidence="2">The sequence shown here is derived from an EMBL/GenBank/DDBJ whole genome shotgun (WGS) entry which is preliminary data.</text>
</comment>
<feature type="compositionally biased region" description="Basic and acidic residues" evidence="1">
    <location>
        <begin position="82"/>
        <end position="104"/>
    </location>
</feature>
<keyword evidence="3" id="KW-1185">Reference proteome</keyword>
<reference evidence="2 3" key="1">
    <citation type="submission" date="2016-11" db="EMBL/GenBank/DDBJ databases">
        <title>Mixed transmission modes and dynamic genome evolution in an obligate animal-bacterial symbiosis.</title>
        <authorList>
            <person name="Russell S.L."/>
            <person name="Corbett-Detig R.B."/>
            <person name="Cavanaugh C.M."/>
        </authorList>
    </citation>
    <scope>NUCLEOTIDE SEQUENCE [LARGE SCALE GENOMIC DNA]</scope>
    <source>
        <strain evidence="2">Se-Cadez</strain>
    </source>
</reference>
<feature type="region of interest" description="Disordered" evidence="1">
    <location>
        <begin position="81"/>
        <end position="104"/>
    </location>
</feature>
<dbReference type="GO" id="GO:0009055">
    <property type="term" value="F:electron transfer activity"/>
    <property type="evidence" value="ECO:0007669"/>
    <property type="project" value="InterPro"/>
</dbReference>
<dbReference type="Gene3D" id="1.10.760.10">
    <property type="entry name" value="Cytochrome c-like domain"/>
    <property type="match status" value="1"/>
</dbReference>
<dbReference type="AlphaFoldDB" id="A0A1T2KXK7"/>
<dbReference type="EMBL" id="MPRJ01000007">
    <property type="protein sequence ID" value="OOZ37562.1"/>
    <property type="molecule type" value="Genomic_DNA"/>
</dbReference>
<evidence type="ECO:0000313" key="3">
    <source>
        <dbReference type="Proteomes" id="UP000190896"/>
    </source>
</evidence>
<accession>A0A1T2KXK7</accession>
<organism evidence="2 3">
    <name type="scientific">Solemya velesiana gill symbiont</name>
    <dbReference type="NCBI Taxonomy" id="1918948"/>
    <lineage>
        <taxon>Bacteria</taxon>
        <taxon>Pseudomonadati</taxon>
        <taxon>Pseudomonadota</taxon>
        <taxon>Gammaproteobacteria</taxon>
        <taxon>sulfur-oxidizing symbionts</taxon>
    </lineage>
</organism>
<protein>
    <submittedName>
        <fullName evidence="2">Uncharacterized protein</fullName>
    </submittedName>
</protein>
<evidence type="ECO:0000256" key="1">
    <source>
        <dbReference type="SAM" id="MobiDB-lite"/>
    </source>
</evidence>
<sequence>MWSVQRLYKRNSLDNEDFVESMVEFVKQPTLESAKHEEAISQLGLMPPMPLPDEMLKKIAAYILEEQFPPPCEHWRIAAQRADQKGDKEHAMKDRRQLKRFCNE</sequence>
<gene>
    <name evidence="2" type="ORF">BOW51_01750</name>
</gene>
<name>A0A1T2KXK7_9GAMM</name>
<evidence type="ECO:0000313" key="2">
    <source>
        <dbReference type="EMBL" id="OOZ37562.1"/>
    </source>
</evidence>
<dbReference type="InterPro" id="IPR036909">
    <property type="entry name" value="Cyt_c-like_dom_sf"/>
</dbReference>
<dbReference type="GO" id="GO:0020037">
    <property type="term" value="F:heme binding"/>
    <property type="evidence" value="ECO:0007669"/>
    <property type="project" value="InterPro"/>
</dbReference>
<dbReference type="Proteomes" id="UP000190896">
    <property type="component" value="Unassembled WGS sequence"/>
</dbReference>